<dbReference type="SUPFAM" id="SSF52172">
    <property type="entry name" value="CheY-like"/>
    <property type="match status" value="1"/>
</dbReference>
<dbReference type="InterPro" id="IPR036388">
    <property type="entry name" value="WH-like_DNA-bd_sf"/>
</dbReference>
<feature type="domain" description="HTH luxR-type" evidence="7">
    <location>
        <begin position="136"/>
        <end position="201"/>
    </location>
</feature>
<dbReference type="AlphaFoldDB" id="A0A7Z0LIE9"/>
<gene>
    <name evidence="9" type="ORF">HZS81_01665</name>
</gene>
<dbReference type="RefSeq" id="WP_179928803.1">
    <property type="nucleotide sequence ID" value="NZ_JACCDF010000001.1"/>
</dbReference>
<evidence type="ECO:0000259" key="7">
    <source>
        <dbReference type="PROSITE" id="PS50043"/>
    </source>
</evidence>
<dbReference type="PROSITE" id="PS50043">
    <property type="entry name" value="HTH_LUXR_2"/>
    <property type="match status" value="1"/>
</dbReference>
<dbReference type="SUPFAM" id="SSF46894">
    <property type="entry name" value="C-terminal effector domain of the bipartite response regulators"/>
    <property type="match status" value="1"/>
</dbReference>
<dbReference type="Pfam" id="PF00072">
    <property type="entry name" value="Response_reg"/>
    <property type="match status" value="1"/>
</dbReference>
<dbReference type="SMART" id="SM00448">
    <property type="entry name" value="REC"/>
    <property type="match status" value="1"/>
</dbReference>
<dbReference type="InterPro" id="IPR016032">
    <property type="entry name" value="Sig_transdc_resp-reg_C-effctor"/>
</dbReference>
<dbReference type="Proteomes" id="UP000586119">
    <property type="component" value="Unassembled WGS sequence"/>
</dbReference>
<sequence>MPPTTTATIAIVDDDQALRDSLAWLLASVGLEAQTFADGEPFLAAPATWQVVLLDVRMPGLSGLQVQQQLADQGRTAPVIMMTGHGDVPMAVTALKNGAFDFIEKPFNHQQLIDSVQQALSLAQQQRQQEQSLSTLREHFNALRPKEQLIIKYVAEGMTSREIANQMTLSSKTVEVYRQRAMKMLGVTNAAALVRCAVALGVVETEARLL</sequence>
<dbReference type="GO" id="GO:0000160">
    <property type="term" value="P:phosphorelay signal transduction system"/>
    <property type="evidence" value="ECO:0007669"/>
    <property type="project" value="UniProtKB-KW"/>
</dbReference>
<organism evidence="9 10">
    <name type="scientific">Vreelandella salicampi</name>
    <dbReference type="NCBI Taxonomy" id="1449798"/>
    <lineage>
        <taxon>Bacteria</taxon>
        <taxon>Pseudomonadati</taxon>
        <taxon>Pseudomonadota</taxon>
        <taxon>Gammaproteobacteria</taxon>
        <taxon>Oceanospirillales</taxon>
        <taxon>Halomonadaceae</taxon>
        <taxon>Vreelandella</taxon>
    </lineage>
</organism>
<evidence type="ECO:0000256" key="4">
    <source>
        <dbReference type="ARBA" id="ARBA00023125"/>
    </source>
</evidence>
<dbReference type="InterPro" id="IPR001789">
    <property type="entry name" value="Sig_transdc_resp-reg_receiver"/>
</dbReference>
<dbReference type="InterPro" id="IPR000792">
    <property type="entry name" value="Tscrpt_reg_LuxR_C"/>
</dbReference>
<evidence type="ECO:0000256" key="2">
    <source>
        <dbReference type="ARBA" id="ARBA00023012"/>
    </source>
</evidence>
<keyword evidence="2" id="KW-0902">Two-component regulatory system</keyword>
<proteinExistence type="predicted"/>
<dbReference type="PANTHER" id="PTHR44688">
    <property type="entry name" value="DNA-BINDING TRANSCRIPTIONAL ACTIVATOR DEVR_DOSR"/>
    <property type="match status" value="1"/>
</dbReference>
<evidence type="ECO:0000256" key="3">
    <source>
        <dbReference type="ARBA" id="ARBA00023015"/>
    </source>
</evidence>
<dbReference type="PROSITE" id="PS50110">
    <property type="entry name" value="RESPONSE_REGULATORY"/>
    <property type="match status" value="1"/>
</dbReference>
<protein>
    <submittedName>
        <fullName evidence="9">Response regulator transcription factor</fullName>
    </submittedName>
</protein>
<evidence type="ECO:0000259" key="8">
    <source>
        <dbReference type="PROSITE" id="PS50110"/>
    </source>
</evidence>
<feature type="modified residue" description="4-aspartylphosphate" evidence="6">
    <location>
        <position position="55"/>
    </location>
</feature>
<dbReference type="PRINTS" id="PR00038">
    <property type="entry name" value="HTHLUXR"/>
</dbReference>
<accession>A0A7Z0LIE9</accession>
<dbReference type="SMART" id="SM00421">
    <property type="entry name" value="HTH_LUXR"/>
    <property type="match status" value="1"/>
</dbReference>
<feature type="domain" description="Response regulatory" evidence="8">
    <location>
        <begin position="8"/>
        <end position="120"/>
    </location>
</feature>
<comment type="caution">
    <text evidence="9">The sequence shown here is derived from an EMBL/GenBank/DDBJ whole genome shotgun (WGS) entry which is preliminary data.</text>
</comment>
<dbReference type="Gene3D" id="3.40.50.2300">
    <property type="match status" value="1"/>
</dbReference>
<keyword evidence="1 6" id="KW-0597">Phosphoprotein</keyword>
<reference evidence="9 10" key="1">
    <citation type="journal article" date="2015" name="Int. J. Syst. Evol. Microbiol.">
        <title>Halomonas salicampi sp. nov., a halotolerant and alkalitolerant bacterium isolated from a saltern soil.</title>
        <authorList>
            <person name="Lee J.C."/>
            <person name="Kim Y.S."/>
            <person name="Yun B.S."/>
            <person name="Whang K.S."/>
        </authorList>
    </citation>
    <scope>NUCLEOTIDE SEQUENCE [LARGE SCALE GENOMIC DNA]</scope>
    <source>
        <strain evidence="9 10">BH103</strain>
    </source>
</reference>
<dbReference type="Pfam" id="PF00196">
    <property type="entry name" value="GerE"/>
    <property type="match status" value="1"/>
</dbReference>
<name>A0A7Z0LIE9_9GAMM</name>
<keyword evidence="3" id="KW-0805">Transcription regulation</keyword>
<dbReference type="FunFam" id="3.40.50.2300:FF:000018">
    <property type="entry name" value="DNA-binding transcriptional regulator NtrC"/>
    <property type="match status" value="1"/>
</dbReference>
<evidence type="ECO:0000256" key="6">
    <source>
        <dbReference type="PROSITE-ProRule" id="PRU00169"/>
    </source>
</evidence>
<keyword evidence="5" id="KW-0804">Transcription</keyword>
<dbReference type="GO" id="GO:0006355">
    <property type="term" value="P:regulation of DNA-templated transcription"/>
    <property type="evidence" value="ECO:0007669"/>
    <property type="project" value="InterPro"/>
</dbReference>
<evidence type="ECO:0000256" key="5">
    <source>
        <dbReference type="ARBA" id="ARBA00023163"/>
    </source>
</evidence>
<dbReference type="Gene3D" id="1.10.10.10">
    <property type="entry name" value="Winged helix-like DNA-binding domain superfamily/Winged helix DNA-binding domain"/>
    <property type="match status" value="1"/>
</dbReference>
<dbReference type="EMBL" id="JACCDF010000001">
    <property type="protein sequence ID" value="NYS59473.1"/>
    <property type="molecule type" value="Genomic_DNA"/>
</dbReference>
<evidence type="ECO:0000313" key="9">
    <source>
        <dbReference type="EMBL" id="NYS59473.1"/>
    </source>
</evidence>
<dbReference type="PANTHER" id="PTHR44688:SF16">
    <property type="entry name" value="DNA-BINDING TRANSCRIPTIONAL ACTIVATOR DEVR_DOSR"/>
    <property type="match status" value="1"/>
</dbReference>
<keyword evidence="4" id="KW-0238">DNA-binding</keyword>
<dbReference type="CDD" id="cd17537">
    <property type="entry name" value="REC_FixJ"/>
    <property type="match status" value="1"/>
</dbReference>
<dbReference type="CDD" id="cd06170">
    <property type="entry name" value="LuxR_C_like"/>
    <property type="match status" value="1"/>
</dbReference>
<evidence type="ECO:0000313" key="10">
    <source>
        <dbReference type="Proteomes" id="UP000586119"/>
    </source>
</evidence>
<keyword evidence="10" id="KW-1185">Reference proteome</keyword>
<dbReference type="InterPro" id="IPR011006">
    <property type="entry name" value="CheY-like_superfamily"/>
</dbReference>
<dbReference type="GO" id="GO:0003677">
    <property type="term" value="F:DNA binding"/>
    <property type="evidence" value="ECO:0007669"/>
    <property type="project" value="UniProtKB-KW"/>
</dbReference>
<evidence type="ECO:0000256" key="1">
    <source>
        <dbReference type="ARBA" id="ARBA00022553"/>
    </source>
</evidence>